<dbReference type="InterPro" id="IPR011990">
    <property type="entry name" value="TPR-like_helical_dom_sf"/>
</dbReference>
<evidence type="ECO:0000256" key="1">
    <source>
        <dbReference type="SAM" id="MobiDB-lite"/>
    </source>
</evidence>
<gene>
    <name evidence="2" type="ORF">ATK36_4845</name>
</gene>
<dbReference type="EMBL" id="PDJK01000002">
    <property type="protein sequence ID" value="PFG49675.1"/>
    <property type="molecule type" value="Genomic_DNA"/>
</dbReference>
<feature type="compositionally biased region" description="Basic residues" evidence="1">
    <location>
        <begin position="94"/>
        <end position="103"/>
    </location>
</feature>
<proteinExistence type="predicted"/>
<dbReference type="Gene3D" id="1.25.40.10">
    <property type="entry name" value="Tetratricopeptide repeat domain"/>
    <property type="match status" value="1"/>
</dbReference>
<evidence type="ECO:0000313" key="3">
    <source>
        <dbReference type="Proteomes" id="UP000243542"/>
    </source>
</evidence>
<evidence type="ECO:0008006" key="4">
    <source>
        <dbReference type="Google" id="ProtNLM"/>
    </source>
</evidence>
<dbReference type="Proteomes" id="UP000243542">
    <property type="component" value="Unassembled WGS sequence"/>
</dbReference>
<evidence type="ECO:0000313" key="2">
    <source>
        <dbReference type="EMBL" id="PFG49675.1"/>
    </source>
</evidence>
<feature type="region of interest" description="Disordered" evidence="1">
    <location>
        <begin position="80"/>
        <end position="103"/>
    </location>
</feature>
<protein>
    <recommendedName>
        <fullName evidence="4">Tetratricopeptide repeat protein</fullName>
    </recommendedName>
</protein>
<dbReference type="AlphaFoldDB" id="A0A2A9FGW1"/>
<dbReference type="SUPFAM" id="SSF48452">
    <property type="entry name" value="TPR-like"/>
    <property type="match status" value="1"/>
</dbReference>
<organism evidence="2 3">
    <name type="scientific">Amycolatopsis sulphurea</name>
    <dbReference type="NCBI Taxonomy" id="76022"/>
    <lineage>
        <taxon>Bacteria</taxon>
        <taxon>Bacillati</taxon>
        <taxon>Actinomycetota</taxon>
        <taxon>Actinomycetes</taxon>
        <taxon>Pseudonocardiales</taxon>
        <taxon>Pseudonocardiaceae</taxon>
        <taxon>Amycolatopsis</taxon>
    </lineage>
</organism>
<comment type="caution">
    <text evidence="2">The sequence shown here is derived from an EMBL/GenBank/DDBJ whole genome shotgun (WGS) entry which is preliminary data.</text>
</comment>
<name>A0A2A9FGW1_9PSEU</name>
<sequence length="103" mass="11476">MRWHNETDGAVTALHAALRTYPAGEHRSRALTLALLAQLLLDMGQFTDARTMWRRALTGYPHLRSARTTAALTTVGQRLSRVGNPGTARQRCFPAKRGKGRKH</sequence>
<keyword evidence="3" id="KW-1185">Reference proteome</keyword>
<dbReference type="RefSeq" id="WP_098513536.1">
    <property type="nucleotide sequence ID" value="NZ_JBIAKZ010000004.1"/>
</dbReference>
<accession>A0A2A9FGW1</accession>
<reference evidence="2 3" key="1">
    <citation type="submission" date="2017-10" db="EMBL/GenBank/DDBJ databases">
        <title>Sequencing the genomes of 1000 actinobacteria strains.</title>
        <authorList>
            <person name="Klenk H.-P."/>
        </authorList>
    </citation>
    <scope>NUCLEOTIDE SEQUENCE [LARGE SCALE GENOMIC DNA]</scope>
    <source>
        <strain evidence="2 3">DSM 46092</strain>
    </source>
</reference>